<dbReference type="AlphaFoldDB" id="A0A2P5BM11"/>
<dbReference type="EMBL" id="JXTB01000253">
    <property type="protein sequence ID" value="PON49837.1"/>
    <property type="molecule type" value="Genomic_DNA"/>
</dbReference>
<dbReference type="Proteomes" id="UP000237105">
    <property type="component" value="Unassembled WGS sequence"/>
</dbReference>
<reference evidence="2" key="1">
    <citation type="submission" date="2016-06" db="EMBL/GenBank/DDBJ databases">
        <title>Parallel loss of symbiosis genes in relatives of nitrogen-fixing non-legume Parasponia.</title>
        <authorList>
            <person name="Van Velzen R."/>
            <person name="Holmer R."/>
            <person name="Bu F."/>
            <person name="Rutten L."/>
            <person name="Van Zeijl A."/>
            <person name="Liu W."/>
            <person name="Santuari L."/>
            <person name="Cao Q."/>
            <person name="Sharma T."/>
            <person name="Shen D."/>
            <person name="Roswanjaya Y."/>
            <person name="Wardhani T."/>
            <person name="Kalhor M.S."/>
            <person name="Jansen J."/>
            <person name="Van den Hoogen J."/>
            <person name="Gungor B."/>
            <person name="Hartog M."/>
            <person name="Hontelez J."/>
            <person name="Verver J."/>
            <person name="Yang W.-C."/>
            <person name="Schijlen E."/>
            <person name="Repin R."/>
            <person name="Schilthuizen M."/>
            <person name="Schranz E."/>
            <person name="Heidstra R."/>
            <person name="Miyata K."/>
            <person name="Fedorova E."/>
            <person name="Kohlen W."/>
            <person name="Bisseling T."/>
            <person name="Smit S."/>
            <person name="Geurts R."/>
        </authorList>
    </citation>
    <scope>NUCLEOTIDE SEQUENCE [LARGE SCALE GENOMIC DNA]</scope>
    <source>
        <strain evidence="2">cv. WU1-14</strain>
    </source>
</reference>
<sequence>MARFELIKFRIDQDLPVRQCDSATTTEVADRQECNRGHIVEDPNMAKTRRPLAGKEPMEGVGLIADLADLKARELYTMNLI</sequence>
<accession>A0A2P5BM11</accession>
<evidence type="ECO:0000313" key="1">
    <source>
        <dbReference type="EMBL" id="PON49837.1"/>
    </source>
</evidence>
<organism evidence="1 2">
    <name type="scientific">Parasponia andersonii</name>
    <name type="common">Sponia andersonii</name>
    <dbReference type="NCBI Taxonomy" id="3476"/>
    <lineage>
        <taxon>Eukaryota</taxon>
        <taxon>Viridiplantae</taxon>
        <taxon>Streptophyta</taxon>
        <taxon>Embryophyta</taxon>
        <taxon>Tracheophyta</taxon>
        <taxon>Spermatophyta</taxon>
        <taxon>Magnoliopsida</taxon>
        <taxon>eudicotyledons</taxon>
        <taxon>Gunneridae</taxon>
        <taxon>Pentapetalae</taxon>
        <taxon>rosids</taxon>
        <taxon>fabids</taxon>
        <taxon>Rosales</taxon>
        <taxon>Cannabaceae</taxon>
        <taxon>Parasponia</taxon>
    </lineage>
</organism>
<gene>
    <name evidence="1" type="ORF">PanWU01x14_227360</name>
</gene>
<keyword evidence="2" id="KW-1185">Reference proteome</keyword>
<comment type="caution">
    <text evidence="1">The sequence shown here is derived from an EMBL/GenBank/DDBJ whole genome shotgun (WGS) entry which is preliminary data.</text>
</comment>
<proteinExistence type="predicted"/>
<evidence type="ECO:0000313" key="2">
    <source>
        <dbReference type="Proteomes" id="UP000237105"/>
    </source>
</evidence>
<name>A0A2P5BM11_PARAD</name>
<protein>
    <submittedName>
        <fullName evidence="1">Uncharacterized protein</fullName>
    </submittedName>
</protein>